<feature type="coiled-coil region" evidence="6">
    <location>
        <begin position="103"/>
        <end position="130"/>
    </location>
</feature>
<dbReference type="PANTHER" id="PTHR11945">
    <property type="entry name" value="MADS BOX PROTEIN"/>
    <property type="match status" value="1"/>
</dbReference>
<dbReference type="GO" id="GO:0045944">
    <property type="term" value="P:positive regulation of transcription by RNA polymerase II"/>
    <property type="evidence" value="ECO:0007669"/>
    <property type="project" value="InterPro"/>
</dbReference>
<dbReference type="InterPro" id="IPR036879">
    <property type="entry name" value="TF_MADSbox_sf"/>
</dbReference>
<dbReference type="PRINTS" id="PR00404">
    <property type="entry name" value="MADSDOMAIN"/>
</dbReference>
<dbReference type="CDD" id="cd00265">
    <property type="entry name" value="MADS_MEF2_like"/>
    <property type="match status" value="1"/>
</dbReference>
<reference evidence="8 9" key="1">
    <citation type="submission" date="2021-09" db="EMBL/GenBank/DDBJ databases">
        <title>Genomic insights and catalytic innovation underlie evolution of tropane alkaloids biosynthesis.</title>
        <authorList>
            <person name="Wang Y.-J."/>
            <person name="Tian T."/>
            <person name="Huang J.-P."/>
            <person name="Huang S.-X."/>
        </authorList>
    </citation>
    <scope>NUCLEOTIDE SEQUENCE [LARGE SCALE GENOMIC DNA]</scope>
    <source>
        <strain evidence="8">KIB-2018</strain>
        <tissue evidence="8">Leaf</tissue>
    </source>
</reference>
<sequence length="212" mass="24104">MDNMVIRQKLEKKTKGRQKIEIKRIEKESTRQVTFSKRRAGLVKKASELSLLCGAEVAIIAFSPGEKAFSFGHPNLDSILDAYLDNQTSYSGRDLEVLTSSNNPQVEKWNKEYEDALKQLKEEKIRLGMIEEWNRLSHESDLHGEFWWDNESVEEMGHEELKAYVMALRELRRNVTVRANELLLGCRFSFSDGGFQGNGTASNPSGSGGRAF</sequence>
<dbReference type="AlphaFoldDB" id="A0AAV8SVZ4"/>
<name>A0AAV8SVZ4_9ROSI</name>
<dbReference type="FunFam" id="3.40.1810.10:FF:000006">
    <property type="entry name" value="Agamous-like MADS-box protein AGL62"/>
    <property type="match status" value="1"/>
</dbReference>
<keyword evidence="3" id="KW-0238">DNA-binding</keyword>
<dbReference type="InterPro" id="IPR002100">
    <property type="entry name" value="TF_MADSbox"/>
</dbReference>
<evidence type="ECO:0000313" key="9">
    <source>
        <dbReference type="Proteomes" id="UP001159364"/>
    </source>
</evidence>
<evidence type="ECO:0000256" key="4">
    <source>
        <dbReference type="ARBA" id="ARBA00023163"/>
    </source>
</evidence>
<keyword evidence="5" id="KW-0539">Nucleus</keyword>
<dbReference type="SMART" id="SM00432">
    <property type="entry name" value="MADS"/>
    <property type="match status" value="1"/>
</dbReference>
<keyword evidence="9" id="KW-1185">Reference proteome</keyword>
<gene>
    <name evidence="8" type="ORF">K2173_024637</name>
</gene>
<evidence type="ECO:0000256" key="5">
    <source>
        <dbReference type="ARBA" id="ARBA00023242"/>
    </source>
</evidence>
<dbReference type="EMBL" id="JAIWQS010000009">
    <property type="protein sequence ID" value="KAJ8756090.1"/>
    <property type="molecule type" value="Genomic_DNA"/>
</dbReference>
<dbReference type="Gene3D" id="3.40.1810.10">
    <property type="entry name" value="Transcription factor, MADS-box"/>
    <property type="match status" value="1"/>
</dbReference>
<dbReference type="Pfam" id="PF00319">
    <property type="entry name" value="SRF-TF"/>
    <property type="match status" value="1"/>
</dbReference>
<dbReference type="GO" id="GO:0005634">
    <property type="term" value="C:nucleus"/>
    <property type="evidence" value="ECO:0007669"/>
    <property type="project" value="UniProtKB-SubCell"/>
</dbReference>
<keyword evidence="4" id="KW-0804">Transcription</keyword>
<dbReference type="GO" id="GO:0046983">
    <property type="term" value="F:protein dimerization activity"/>
    <property type="evidence" value="ECO:0007669"/>
    <property type="project" value="InterPro"/>
</dbReference>
<dbReference type="InterPro" id="IPR033896">
    <property type="entry name" value="MEF2-like_N"/>
</dbReference>
<keyword evidence="6" id="KW-0175">Coiled coil</keyword>
<comment type="subcellular location">
    <subcellularLocation>
        <location evidence="1">Nucleus</location>
    </subcellularLocation>
</comment>
<evidence type="ECO:0000256" key="2">
    <source>
        <dbReference type="ARBA" id="ARBA00023015"/>
    </source>
</evidence>
<organism evidence="8 9">
    <name type="scientific">Erythroxylum novogranatense</name>
    <dbReference type="NCBI Taxonomy" id="1862640"/>
    <lineage>
        <taxon>Eukaryota</taxon>
        <taxon>Viridiplantae</taxon>
        <taxon>Streptophyta</taxon>
        <taxon>Embryophyta</taxon>
        <taxon>Tracheophyta</taxon>
        <taxon>Spermatophyta</taxon>
        <taxon>Magnoliopsida</taxon>
        <taxon>eudicotyledons</taxon>
        <taxon>Gunneridae</taxon>
        <taxon>Pentapetalae</taxon>
        <taxon>rosids</taxon>
        <taxon>fabids</taxon>
        <taxon>Malpighiales</taxon>
        <taxon>Erythroxylaceae</taxon>
        <taxon>Erythroxylum</taxon>
    </lineage>
</organism>
<evidence type="ECO:0000313" key="8">
    <source>
        <dbReference type="EMBL" id="KAJ8756090.1"/>
    </source>
</evidence>
<dbReference type="GO" id="GO:0000978">
    <property type="term" value="F:RNA polymerase II cis-regulatory region sequence-specific DNA binding"/>
    <property type="evidence" value="ECO:0007669"/>
    <property type="project" value="TreeGrafter"/>
</dbReference>
<evidence type="ECO:0000256" key="3">
    <source>
        <dbReference type="ARBA" id="ARBA00023125"/>
    </source>
</evidence>
<accession>A0AAV8SVZ4</accession>
<dbReference type="GO" id="GO:0000981">
    <property type="term" value="F:DNA-binding transcription factor activity, RNA polymerase II-specific"/>
    <property type="evidence" value="ECO:0007669"/>
    <property type="project" value="TreeGrafter"/>
</dbReference>
<proteinExistence type="predicted"/>
<feature type="domain" description="MADS-box" evidence="7">
    <location>
        <begin position="15"/>
        <end position="75"/>
    </location>
</feature>
<dbReference type="SUPFAM" id="SSF55455">
    <property type="entry name" value="SRF-like"/>
    <property type="match status" value="1"/>
</dbReference>
<evidence type="ECO:0000259" key="7">
    <source>
        <dbReference type="PROSITE" id="PS50066"/>
    </source>
</evidence>
<evidence type="ECO:0000256" key="1">
    <source>
        <dbReference type="ARBA" id="ARBA00004123"/>
    </source>
</evidence>
<dbReference type="PROSITE" id="PS50066">
    <property type="entry name" value="MADS_BOX_2"/>
    <property type="match status" value="1"/>
</dbReference>
<evidence type="ECO:0000256" key="6">
    <source>
        <dbReference type="SAM" id="Coils"/>
    </source>
</evidence>
<keyword evidence="2" id="KW-0805">Transcription regulation</keyword>
<comment type="caution">
    <text evidence="8">The sequence shown here is derived from an EMBL/GenBank/DDBJ whole genome shotgun (WGS) entry which is preliminary data.</text>
</comment>
<dbReference type="PANTHER" id="PTHR11945:SF629">
    <property type="entry name" value="OS02G0164450 PROTEIN"/>
    <property type="match status" value="1"/>
</dbReference>
<protein>
    <recommendedName>
        <fullName evidence="7">MADS-box domain-containing protein</fullName>
    </recommendedName>
</protein>
<dbReference type="Proteomes" id="UP001159364">
    <property type="component" value="Linkage Group LG09"/>
</dbReference>